<dbReference type="AlphaFoldDB" id="A0A0H5RH34"/>
<reference evidence="2" key="1">
    <citation type="submission" date="2015-04" db="EMBL/GenBank/DDBJ databases">
        <title>The genome sequence of the plant pathogenic Rhizarian Plasmodiophora brassicae reveals insights in its biotrophic life cycle and the origin of chitin synthesis.</title>
        <authorList>
            <person name="Schwelm A."/>
            <person name="Fogelqvist J."/>
            <person name="Knaust A."/>
            <person name="Julke S."/>
            <person name="Lilja T."/>
            <person name="Dhandapani V."/>
            <person name="Bonilla-Rosso G."/>
            <person name="Karlsson M."/>
            <person name="Shevchenko A."/>
            <person name="Choi S.R."/>
            <person name="Kim H.G."/>
            <person name="Park J.Y."/>
            <person name="Lim Y.P."/>
            <person name="Ludwig-Muller J."/>
            <person name="Dixelius C."/>
        </authorList>
    </citation>
    <scope>NUCLEOTIDE SEQUENCE</scope>
    <source>
        <tissue evidence="2">Potato root galls</tissue>
    </source>
</reference>
<protein>
    <submittedName>
        <fullName evidence="2">Uncharacterized protein</fullName>
    </submittedName>
</protein>
<accession>A0A0H5RH34</accession>
<keyword evidence="1" id="KW-0812">Transmembrane</keyword>
<name>A0A0H5RH34_9EUKA</name>
<proteinExistence type="predicted"/>
<evidence type="ECO:0000256" key="1">
    <source>
        <dbReference type="SAM" id="Phobius"/>
    </source>
</evidence>
<dbReference type="EMBL" id="HACM01007552">
    <property type="protein sequence ID" value="CRZ07994.1"/>
    <property type="molecule type" value="Transcribed_RNA"/>
</dbReference>
<evidence type="ECO:0000313" key="2">
    <source>
        <dbReference type="EMBL" id="CRZ07999.1"/>
    </source>
</evidence>
<feature type="transmembrane region" description="Helical" evidence="1">
    <location>
        <begin position="69"/>
        <end position="86"/>
    </location>
</feature>
<feature type="transmembrane region" description="Helical" evidence="1">
    <location>
        <begin position="92"/>
        <end position="113"/>
    </location>
</feature>
<keyword evidence="1" id="KW-0472">Membrane</keyword>
<dbReference type="EMBL" id="HACM01007557">
    <property type="protein sequence ID" value="CRZ07999.1"/>
    <property type="molecule type" value="Transcribed_RNA"/>
</dbReference>
<sequence length="117" mass="12881">MSQFHANTRVSFVAELCLDKVKPVLLSCRDDGSSDLSRMWSSLPIRIVSPCSVKDFVAKRVSVNLGTKRTLLMVMGGLLSMIRFPFPCASIVSPLLHVILNLCFVVCFVGLICRSSC</sequence>
<keyword evidence="1" id="KW-1133">Transmembrane helix</keyword>
<organism evidence="2">
    <name type="scientific">Spongospora subterranea</name>
    <dbReference type="NCBI Taxonomy" id="70186"/>
    <lineage>
        <taxon>Eukaryota</taxon>
        <taxon>Sar</taxon>
        <taxon>Rhizaria</taxon>
        <taxon>Endomyxa</taxon>
        <taxon>Phytomyxea</taxon>
        <taxon>Plasmodiophorida</taxon>
        <taxon>Plasmodiophoridae</taxon>
        <taxon>Spongospora</taxon>
    </lineage>
</organism>